<gene>
    <name evidence="1" type="ORF">FBU59_002089</name>
</gene>
<comment type="caution">
    <text evidence="1">The sequence shown here is derived from an EMBL/GenBank/DDBJ whole genome shotgun (WGS) entry which is preliminary data.</text>
</comment>
<dbReference type="EMBL" id="JANBPW010001089">
    <property type="protein sequence ID" value="KAJ1946199.1"/>
    <property type="molecule type" value="Genomic_DNA"/>
</dbReference>
<dbReference type="Proteomes" id="UP001150603">
    <property type="component" value="Unassembled WGS sequence"/>
</dbReference>
<keyword evidence="2" id="KW-1185">Reference proteome</keyword>
<name>A0ACC1JCE8_9FUNG</name>
<accession>A0ACC1JCE8</accession>
<organism evidence="1 2">
    <name type="scientific">Linderina macrospora</name>
    <dbReference type="NCBI Taxonomy" id="4868"/>
    <lineage>
        <taxon>Eukaryota</taxon>
        <taxon>Fungi</taxon>
        <taxon>Fungi incertae sedis</taxon>
        <taxon>Zoopagomycota</taxon>
        <taxon>Kickxellomycotina</taxon>
        <taxon>Kickxellomycetes</taxon>
        <taxon>Kickxellales</taxon>
        <taxon>Kickxellaceae</taxon>
        <taxon>Linderina</taxon>
    </lineage>
</organism>
<reference evidence="1" key="1">
    <citation type="submission" date="2022-07" db="EMBL/GenBank/DDBJ databases">
        <title>Phylogenomic reconstructions and comparative analyses of Kickxellomycotina fungi.</title>
        <authorList>
            <person name="Reynolds N.K."/>
            <person name="Stajich J.E."/>
            <person name="Barry K."/>
            <person name="Grigoriev I.V."/>
            <person name="Crous P."/>
            <person name="Smith M.E."/>
        </authorList>
    </citation>
    <scope>NUCLEOTIDE SEQUENCE</scope>
    <source>
        <strain evidence="1">NRRL 5244</strain>
    </source>
</reference>
<evidence type="ECO:0000313" key="1">
    <source>
        <dbReference type="EMBL" id="KAJ1946199.1"/>
    </source>
</evidence>
<sequence>MWEISRQPPRRHVPAKMPSSASSGSSIATRHTLPPDHPVYRSMAKRGSIFYRPPRRQPTHVSADADKENAGKPPPPSSSSLQTDDETRRCSQVSAESDVLFDGGCLIDTEIFEDDELFDATPEVPPIEYCKELPFWSCHLTLDTNEFLYSDVPAGEMRPCTQPAEKELFSPEEQFYPATPAIIDSIVEELSLIFAITQSHSDVPLDRRLPDLHTFIWQAVDVMDVDMWTVIPCLLLVRRFKQIHGYDCPGHYDSAHTLFLGVFMLATTVSLKKNDVENFSVARMSQLIKSPYKTTDFVRFRRDACESLNYKVWVCRDDIQKFGQDNLNDIYQLPEAHTYFLERQRVRAHAEEQERLRLEQQMKIKSNLERFMYRTPHDSLGSWNTKTMYSTEKRFLFRHLPWFPGAVTPISITAHDEIAKNYTRDGQIVTVPFLKTRTAAHT</sequence>
<protein>
    <submittedName>
        <fullName evidence="1">Uncharacterized protein</fullName>
    </submittedName>
</protein>
<evidence type="ECO:0000313" key="2">
    <source>
        <dbReference type="Proteomes" id="UP001150603"/>
    </source>
</evidence>
<proteinExistence type="predicted"/>